<organism evidence="1 2">
    <name type="scientific">Lynx pardinus</name>
    <name type="common">Iberian lynx</name>
    <name type="synonym">Felis pardina</name>
    <dbReference type="NCBI Taxonomy" id="191816"/>
    <lineage>
        <taxon>Eukaryota</taxon>
        <taxon>Metazoa</taxon>
        <taxon>Chordata</taxon>
        <taxon>Craniata</taxon>
        <taxon>Vertebrata</taxon>
        <taxon>Euteleostomi</taxon>
        <taxon>Mammalia</taxon>
        <taxon>Eutheria</taxon>
        <taxon>Laurasiatheria</taxon>
        <taxon>Carnivora</taxon>
        <taxon>Feliformia</taxon>
        <taxon>Felidae</taxon>
        <taxon>Felinae</taxon>
        <taxon>Lynx</taxon>
    </lineage>
</organism>
<dbReference type="EMBL" id="CAAGRJ010012360">
    <property type="protein sequence ID" value="VFV29118.1"/>
    <property type="molecule type" value="Genomic_DNA"/>
</dbReference>
<accession>A0A485NB38</accession>
<reference evidence="1 2" key="1">
    <citation type="submission" date="2019-01" db="EMBL/GenBank/DDBJ databases">
        <authorList>
            <person name="Alioto T."/>
            <person name="Alioto T."/>
        </authorList>
    </citation>
    <scope>NUCLEOTIDE SEQUENCE [LARGE SCALE GENOMIC DNA]</scope>
</reference>
<protein>
    <recommendedName>
        <fullName evidence="3">40s ribosomal protein s29-like</fullName>
    </recommendedName>
</protein>
<gene>
    <name evidence="1" type="ORF">LYPA_23C014307</name>
</gene>
<evidence type="ECO:0008006" key="3">
    <source>
        <dbReference type="Google" id="ProtNLM"/>
    </source>
</evidence>
<dbReference type="GO" id="GO:0022627">
    <property type="term" value="C:cytosolic small ribosomal subunit"/>
    <property type="evidence" value="ECO:0007669"/>
    <property type="project" value="TreeGrafter"/>
</dbReference>
<dbReference type="AlphaFoldDB" id="A0A485NB38"/>
<name>A0A485NB38_LYNPA</name>
<evidence type="ECO:0000313" key="1">
    <source>
        <dbReference type="EMBL" id="VFV29118.1"/>
    </source>
</evidence>
<dbReference type="GO" id="GO:0003735">
    <property type="term" value="F:structural constituent of ribosome"/>
    <property type="evidence" value="ECO:0007669"/>
    <property type="project" value="InterPro"/>
</dbReference>
<dbReference type="PANTHER" id="PTHR12010">
    <property type="entry name" value="40S RIBOSOMAL PROTEIN S29"/>
    <property type="match status" value="1"/>
</dbReference>
<dbReference type="PANTHER" id="PTHR12010:SF2">
    <property type="entry name" value="40S RIBOSOMAL PROTEIN S29"/>
    <property type="match status" value="1"/>
</dbReference>
<dbReference type="InterPro" id="IPR043140">
    <property type="entry name" value="Ribosomal_uS14_sf"/>
</dbReference>
<keyword evidence="2" id="KW-1185">Reference proteome</keyword>
<dbReference type="GO" id="GO:0008270">
    <property type="term" value="F:zinc ion binding"/>
    <property type="evidence" value="ECO:0007669"/>
    <property type="project" value="InterPro"/>
</dbReference>
<sequence>MGHQQLYWSPPRKFRLGSGSCRICSNPRCLIRKYCLHTFHQCFHQCAKDGGSVGWIK</sequence>
<dbReference type="InterPro" id="IPR039744">
    <property type="entry name" value="RIbosomal_uS14_euk_arc"/>
</dbReference>
<evidence type="ECO:0000313" key="2">
    <source>
        <dbReference type="Proteomes" id="UP000386466"/>
    </source>
</evidence>
<dbReference type="Gene3D" id="4.10.830.10">
    <property type="entry name" value="30s Ribosomal Protein S14, Chain N"/>
    <property type="match status" value="1"/>
</dbReference>
<dbReference type="Proteomes" id="UP000386466">
    <property type="component" value="Unassembled WGS sequence"/>
</dbReference>
<dbReference type="GO" id="GO:0002181">
    <property type="term" value="P:cytoplasmic translation"/>
    <property type="evidence" value="ECO:0007669"/>
    <property type="project" value="TreeGrafter"/>
</dbReference>
<proteinExistence type="predicted"/>